<dbReference type="InterPro" id="IPR028027">
    <property type="entry name" value="SPMAP1"/>
</dbReference>
<reference evidence="2" key="4">
    <citation type="submission" date="2025-09" db="UniProtKB">
        <authorList>
            <consortium name="Ensembl"/>
        </authorList>
    </citation>
    <scope>IDENTIFICATION</scope>
</reference>
<dbReference type="HOGENOM" id="CLU_737599_0_0_1"/>
<accession>F6YTH3</accession>
<feature type="region of interest" description="Disordered" evidence="1">
    <location>
        <begin position="22"/>
        <end position="82"/>
    </location>
</feature>
<evidence type="ECO:0000256" key="1">
    <source>
        <dbReference type="SAM" id="MobiDB-lite"/>
    </source>
</evidence>
<organism evidence="2 3">
    <name type="scientific">Ciona intestinalis</name>
    <name type="common">Transparent sea squirt</name>
    <name type="synonym">Ascidia intestinalis</name>
    <dbReference type="NCBI Taxonomy" id="7719"/>
    <lineage>
        <taxon>Eukaryota</taxon>
        <taxon>Metazoa</taxon>
        <taxon>Chordata</taxon>
        <taxon>Tunicata</taxon>
        <taxon>Ascidiacea</taxon>
        <taxon>Phlebobranchia</taxon>
        <taxon>Cionidae</taxon>
        <taxon>Ciona</taxon>
    </lineage>
</organism>
<keyword evidence="3" id="KW-1185">Reference proteome</keyword>
<dbReference type="OrthoDB" id="9935043at2759"/>
<dbReference type="Ensembl" id="ENSCINT00000007316.3">
    <property type="protein sequence ID" value="ENSCINP00000007316.3"/>
    <property type="gene ID" value="ENSCING00000003557.3"/>
</dbReference>
<dbReference type="KEGG" id="cin:100177420"/>
<reference evidence="2" key="3">
    <citation type="submission" date="2025-08" db="UniProtKB">
        <authorList>
            <consortium name="Ensembl"/>
        </authorList>
    </citation>
    <scope>IDENTIFICATION</scope>
</reference>
<dbReference type="PANTHER" id="PTHR34221">
    <property type="entry name" value="HYPOTHETICAL PROTEIN LOC691189"/>
    <property type="match status" value="1"/>
</dbReference>
<gene>
    <name evidence="2" type="primary">LOC100177420</name>
</gene>
<dbReference type="Pfam" id="PF15075">
    <property type="entry name" value="SPMAP1-like"/>
    <property type="match status" value="1"/>
</dbReference>
<dbReference type="InParanoid" id="F6YTH3"/>
<dbReference type="AlphaFoldDB" id="F6YTH3"/>
<reference evidence="3" key="1">
    <citation type="journal article" date="2002" name="Science">
        <title>The draft genome of Ciona intestinalis: insights into chordate and vertebrate origins.</title>
        <authorList>
            <person name="Dehal P."/>
            <person name="Satou Y."/>
            <person name="Campbell R.K."/>
            <person name="Chapman J."/>
            <person name="Degnan B."/>
            <person name="De Tomaso A."/>
            <person name="Davidson B."/>
            <person name="Di Gregorio A."/>
            <person name="Gelpke M."/>
            <person name="Goodstein D.M."/>
            <person name="Harafuji N."/>
            <person name="Hastings K.E."/>
            <person name="Ho I."/>
            <person name="Hotta K."/>
            <person name="Huang W."/>
            <person name="Kawashima T."/>
            <person name="Lemaire P."/>
            <person name="Martinez D."/>
            <person name="Meinertzhagen I.A."/>
            <person name="Necula S."/>
            <person name="Nonaka M."/>
            <person name="Putnam N."/>
            <person name="Rash S."/>
            <person name="Saiga H."/>
            <person name="Satake M."/>
            <person name="Terry A."/>
            <person name="Yamada L."/>
            <person name="Wang H.G."/>
            <person name="Awazu S."/>
            <person name="Azumi K."/>
            <person name="Boore J."/>
            <person name="Branno M."/>
            <person name="Chin-Bow S."/>
            <person name="DeSantis R."/>
            <person name="Doyle S."/>
            <person name="Francino P."/>
            <person name="Keys D.N."/>
            <person name="Haga S."/>
            <person name="Hayashi H."/>
            <person name="Hino K."/>
            <person name="Imai K.S."/>
            <person name="Inaba K."/>
            <person name="Kano S."/>
            <person name="Kobayashi K."/>
            <person name="Kobayashi M."/>
            <person name="Lee B.I."/>
            <person name="Makabe K.W."/>
            <person name="Manohar C."/>
            <person name="Matassi G."/>
            <person name="Medina M."/>
            <person name="Mochizuki Y."/>
            <person name="Mount S."/>
            <person name="Morishita T."/>
            <person name="Miura S."/>
            <person name="Nakayama A."/>
            <person name="Nishizaka S."/>
            <person name="Nomoto H."/>
            <person name="Ohta F."/>
            <person name="Oishi K."/>
            <person name="Rigoutsos I."/>
            <person name="Sano M."/>
            <person name="Sasaki A."/>
            <person name="Sasakura Y."/>
            <person name="Shoguchi E."/>
            <person name="Shin-i T."/>
            <person name="Spagnuolo A."/>
            <person name="Stainier D."/>
            <person name="Suzuki M.M."/>
            <person name="Tassy O."/>
            <person name="Takatori N."/>
            <person name="Tokuoka M."/>
            <person name="Yagi K."/>
            <person name="Yoshizaki F."/>
            <person name="Wada S."/>
            <person name="Zhang C."/>
            <person name="Hyatt P.D."/>
            <person name="Larimer F."/>
            <person name="Detter C."/>
            <person name="Doggett N."/>
            <person name="Glavina T."/>
            <person name="Hawkins T."/>
            <person name="Richardson P."/>
            <person name="Lucas S."/>
            <person name="Kohara Y."/>
            <person name="Levine M."/>
            <person name="Satoh N."/>
            <person name="Rokhsar D.S."/>
        </authorList>
    </citation>
    <scope>NUCLEOTIDE SEQUENCE [LARGE SCALE GENOMIC DNA]</scope>
</reference>
<evidence type="ECO:0000313" key="3">
    <source>
        <dbReference type="Proteomes" id="UP000008144"/>
    </source>
</evidence>
<dbReference type="GeneID" id="100177420"/>
<accession>A0A1W2WI46</accession>
<proteinExistence type="predicted"/>
<dbReference type="EMBL" id="EAAA01002377">
    <property type="status" value="NOT_ANNOTATED_CDS"/>
    <property type="molecule type" value="Genomic_DNA"/>
</dbReference>
<evidence type="ECO:0000313" key="2">
    <source>
        <dbReference type="Ensembl" id="ENSCINP00000007316.3"/>
    </source>
</evidence>
<protein>
    <submittedName>
        <fullName evidence="2">Uncharacterized LOC100177420</fullName>
    </submittedName>
</protein>
<sequence length="375" mass="41933">MPAECITGRLVTAGSPISVPATKEKKTVLRRRSKKRDLYSTNSMASTAFVPSLQKMPKPPRAPRTPRSPRTPRGGSPRRSRSAMEYDAGLDGHQQTYVLSHAMMNTLQKTMMGSSGKSFTSPGDKIGFHGPRKPLLLSYPTAPSNLGRVIYVNRYSPRQSRSRSPGRRNVSGTPDQPHGTLPEPNKESKEFMRLSYNLRSNEANEQFPGWKKLPQAKTIAPPPTKTEKLIKEKGFILDGIALSNIQDDFAKVQPKLGPAIPPYNSHFDKHVQSYFTYKGLDSTLAKTMQTRERSESLQGRNVDRFHNIGVGFEYLSRRNRSGAGYSRDLVDGHDQFLSEARPMSSYNGRYGFRRNTPLLRNCPSPFGLASRSSPF</sequence>
<reference evidence="2" key="2">
    <citation type="journal article" date="2008" name="Genome Biol.">
        <title>Improved genome assembly and evidence-based global gene model set for the chordate Ciona intestinalis: new insight into intron and operon populations.</title>
        <authorList>
            <person name="Satou Y."/>
            <person name="Mineta K."/>
            <person name="Ogasawara M."/>
            <person name="Sasakura Y."/>
            <person name="Shoguchi E."/>
            <person name="Ueno K."/>
            <person name="Yamada L."/>
            <person name="Matsumoto J."/>
            <person name="Wasserscheid J."/>
            <person name="Dewar K."/>
            <person name="Wiley G.B."/>
            <person name="Macmil S.L."/>
            <person name="Roe B.A."/>
            <person name="Zeller R.W."/>
            <person name="Hastings K.E."/>
            <person name="Lemaire P."/>
            <person name="Lindquist E."/>
            <person name="Endo T."/>
            <person name="Hotta K."/>
            <person name="Inaba K."/>
        </authorList>
    </citation>
    <scope>NUCLEOTIDE SEQUENCE [LARGE SCALE GENOMIC DNA]</scope>
    <source>
        <strain evidence="2">wild type</strain>
    </source>
</reference>
<dbReference type="GeneTree" id="ENSGT00390000004450"/>
<dbReference type="Proteomes" id="UP000008144">
    <property type="component" value="Chromosome 7"/>
</dbReference>
<dbReference type="PANTHER" id="PTHR34221:SF4">
    <property type="entry name" value="CHROMOSOME LG9 OPEN READING FRAME, HUMAN C17ORF98"/>
    <property type="match status" value="1"/>
</dbReference>
<dbReference type="RefSeq" id="XP_002129477.1">
    <property type="nucleotide sequence ID" value="XM_002129441.4"/>
</dbReference>
<feature type="region of interest" description="Disordered" evidence="1">
    <location>
        <begin position="154"/>
        <end position="188"/>
    </location>
</feature>
<name>F6YTH3_CIOIN</name>